<proteinExistence type="predicted"/>
<dbReference type="GO" id="GO:0000981">
    <property type="term" value="F:DNA-binding transcription factor activity, RNA polymerase II-specific"/>
    <property type="evidence" value="ECO:0007669"/>
    <property type="project" value="TreeGrafter"/>
</dbReference>
<evidence type="ECO:0000256" key="6">
    <source>
        <dbReference type="SAM" id="MobiDB-lite"/>
    </source>
</evidence>
<sequence length="438" mass="47607">MELTFITMHSVAADARLLYASDSITDVLGYEPEEVIGKTTFDFFHPNEVPLARNEHQNAVDLDRASVLAYVRVLNKQGEWIGCECVFSIVYDVIVAATTVYHHDSHRRIGRALAAPIIRQAFSASVGDPRYEMLVHLSERFTSIASNRRKEPRAAFILNRFTKNLTILYATYALDELVGLRPDQVVGESLLSCVQADCLDGVLEAIDLAKTNDSVAYMRFAWKSPHAGSSEHSPERMLSANYSPAGNGNGHTNGQNGTGSSEEPGTPSDVGGSMFDDGTVDVEAVISCTSDGIILVLRRASTALPARPPKGLFAVPWSTVPLYPAPPRPSHMMYETEGVPADDIAAGSRENQHALGVIQDVAVLVWGLQINEEMVARLARGTPVGDGARPAESLLEERRSNRRDARARAMGSSEAEGRRSGSPGRLHGRRRASGVQDE</sequence>
<evidence type="ECO:0000256" key="1">
    <source>
        <dbReference type="ARBA" id="ARBA00004123"/>
    </source>
</evidence>
<name>A0A1Y2FI99_PROLT</name>
<dbReference type="NCBIfam" id="TIGR00229">
    <property type="entry name" value="sensory_box"/>
    <property type="match status" value="1"/>
</dbReference>
<evidence type="ECO:0000256" key="5">
    <source>
        <dbReference type="ARBA" id="ARBA00023242"/>
    </source>
</evidence>
<feature type="region of interest" description="Disordered" evidence="6">
    <location>
        <begin position="226"/>
        <end position="273"/>
    </location>
</feature>
<evidence type="ECO:0000313" key="9">
    <source>
        <dbReference type="Proteomes" id="UP000193685"/>
    </source>
</evidence>
<reference evidence="8 9" key="1">
    <citation type="submission" date="2016-07" db="EMBL/GenBank/DDBJ databases">
        <title>Pervasive Adenine N6-methylation of Active Genes in Fungi.</title>
        <authorList>
            <consortium name="DOE Joint Genome Institute"/>
            <person name="Mondo S.J."/>
            <person name="Dannebaum R.O."/>
            <person name="Kuo R.C."/>
            <person name="Labutti K."/>
            <person name="Haridas S."/>
            <person name="Kuo A."/>
            <person name="Salamov A."/>
            <person name="Ahrendt S.R."/>
            <person name="Lipzen A."/>
            <person name="Sullivan W."/>
            <person name="Andreopoulos W.B."/>
            <person name="Clum A."/>
            <person name="Lindquist E."/>
            <person name="Daum C."/>
            <person name="Ramamoorthy G.K."/>
            <person name="Gryganskyi A."/>
            <person name="Culley D."/>
            <person name="Magnuson J.K."/>
            <person name="James T.Y."/>
            <person name="O'Malley M.A."/>
            <person name="Stajich J.E."/>
            <person name="Spatafora J.W."/>
            <person name="Visel A."/>
            <person name="Grigoriev I.V."/>
        </authorList>
    </citation>
    <scope>NUCLEOTIDE SEQUENCE [LARGE SCALE GENOMIC DNA]</scope>
    <source>
        <strain evidence="8 9">12-1054</strain>
    </source>
</reference>
<evidence type="ECO:0000313" key="8">
    <source>
        <dbReference type="EMBL" id="ORY83682.1"/>
    </source>
</evidence>
<gene>
    <name evidence="8" type="ORF">BCR37DRAFT_378647</name>
</gene>
<evidence type="ECO:0000256" key="2">
    <source>
        <dbReference type="ARBA" id="ARBA00023015"/>
    </source>
</evidence>
<evidence type="ECO:0000259" key="7">
    <source>
        <dbReference type="PROSITE" id="PS50112"/>
    </source>
</evidence>
<feature type="compositionally biased region" description="Low complexity" evidence="6">
    <location>
        <begin position="250"/>
        <end position="259"/>
    </location>
</feature>
<dbReference type="PROSITE" id="PS50112">
    <property type="entry name" value="PAS"/>
    <property type="match status" value="2"/>
</dbReference>
<keyword evidence="5" id="KW-0539">Nucleus</keyword>
<dbReference type="STRING" id="56484.A0A1Y2FI99"/>
<dbReference type="CDD" id="cd00130">
    <property type="entry name" value="PAS"/>
    <property type="match status" value="1"/>
</dbReference>
<dbReference type="Pfam" id="PF08447">
    <property type="entry name" value="PAS_3"/>
    <property type="match status" value="1"/>
</dbReference>
<keyword evidence="2" id="KW-0805">Transcription regulation</keyword>
<dbReference type="EMBL" id="MCFI01000007">
    <property type="protein sequence ID" value="ORY83682.1"/>
    <property type="molecule type" value="Genomic_DNA"/>
</dbReference>
<keyword evidence="9" id="KW-1185">Reference proteome</keyword>
<dbReference type="InterPro" id="IPR035965">
    <property type="entry name" value="PAS-like_dom_sf"/>
</dbReference>
<dbReference type="InterPro" id="IPR000014">
    <property type="entry name" value="PAS"/>
</dbReference>
<dbReference type="GO" id="GO:0005634">
    <property type="term" value="C:nucleus"/>
    <property type="evidence" value="ECO:0007669"/>
    <property type="project" value="UniProtKB-SubCell"/>
</dbReference>
<dbReference type="Proteomes" id="UP000193685">
    <property type="component" value="Unassembled WGS sequence"/>
</dbReference>
<dbReference type="SUPFAM" id="SSF55785">
    <property type="entry name" value="PYP-like sensor domain (PAS domain)"/>
    <property type="match status" value="1"/>
</dbReference>
<dbReference type="PANTHER" id="PTHR23043">
    <property type="entry name" value="HYPOXIA-INDUCIBLE FACTOR 1 ALPHA"/>
    <property type="match status" value="1"/>
</dbReference>
<dbReference type="SMART" id="SM00091">
    <property type="entry name" value="PAS"/>
    <property type="match status" value="2"/>
</dbReference>
<comment type="caution">
    <text evidence="8">The sequence shown here is derived from an EMBL/GenBank/DDBJ whole genome shotgun (WGS) entry which is preliminary data.</text>
</comment>
<evidence type="ECO:0000256" key="4">
    <source>
        <dbReference type="ARBA" id="ARBA00023163"/>
    </source>
</evidence>
<organism evidence="8 9">
    <name type="scientific">Protomyces lactucae-debilis</name>
    <dbReference type="NCBI Taxonomy" id="2754530"/>
    <lineage>
        <taxon>Eukaryota</taxon>
        <taxon>Fungi</taxon>
        <taxon>Dikarya</taxon>
        <taxon>Ascomycota</taxon>
        <taxon>Taphrinomycotina</taxon>
        <taxon>Taphrinomycetes</taxon>
        <taxon>Taphrinales</taxon>
        <taxon>Protomycetaceae</taxon>
        <taxon>Protomyces</taxon>
    </lineage>
</organism>
<comment type="subcellular location">
    <subcellularLocation>
        <location evidence="1">Nucleus</location>
    </subcellularLocation>
</comment>
<dbReference type="RefSeq" id="XP_040725977.1">
    <property type="nucleotide sequence ID" value="XM_040869089.1"/>
</dbReference>
<feature type="region of interest" description="Disordered" evidence="6">
    <location>
        <begin position="382"/>
        <end position="438"/>
    </location>
</feature>
<dbReference type="OrthoDB" id="411251at2759"/>
<keyword evidence="4" id="KW-0804">Transcription</keyword>
<keyword evidence="3" id="KW-0238">DNA-binding</keyword>
<feature type="domain" description="PAS" evidence="7">
    <location>
        <begin position="1"/>
        <end position="63"/>
    </location>
</feature>
<evidence type="ECO:0000256" key="3">
    <source>
        <dbReference type="ARBA" id="ARBA00023125"/>
    </source>
</evidence>
<feature type="compositionally biased region" description="Basic and acidic residues" evidence="6">
    <location>
        <begin position="395"/>
        <end position="407"/>
    </location>
</feature>
<dbReference type="GO" id="GO:0000977">
    <property type="term" value="F:RNA polymerase II transcription regulatory region sequence-specific DNA binding"/>
    <property type="evidence" value="ECO:0007669"/>
    <property type="project" value="TreeGrafter"/>
</dbReference>
<protein>
    <recommendedName>
        <fullName evidence="7">PAS domain-containing protein</fullName>
    </recommendedName>
</protein>
<accession>A0A1Y2FI99</accession>
<dbReference type="InterPro" id="IPR013655">
    <property type="entry name" value="PAS_fold_3"/>
</dbReference>
<dbReference type="AlphaFoldDB" id="A0A1Y2FI99"/>
<dbReference type="GeneID" id="63785688"/>
<feature type="compositionally biased region" description="Low complexity" evidence="6">
    <location>
        <begin position="408"/>
        <end position="425"/>
    </location>
</feature>
<dbReference type="Gene3D" id="3.30.450.20">
    <property type="entry name" value="PAS domain"/>
    <property type="match status" value="1"/>
</dbReference>
<dbReference type="OMA" id="GVFAAPW"/>
<dbReference type="PANTHER" id="PTHR23043:SF17">
    <property type="entry name" value="PROTEIN SIMILAR"/>
    <property type="match status" value="1"/>
</dbReference>
<feature type="domain" description="PAS" evidence="7">
    <location>
        <begin position="167"/>
        <end position="213"/>
    </location>
</feature>